<evidence type="ECO:0000259" key="3">
    <source>
        <dbReference type="Pfam" id="PF01408"/>
    </source>
</evidence>
<dbReference type="AlphaFoldDB" id="A0A916Q8M9"/>
<dbReference type="RefSeq" id="WP_201310405.1">
    <property type="nucleotide sequence ID" value="NZ_BLYI01000026.1"/>
</dbReference>
<dbReference type="SUPFAM" id="SSF55347">
    <property type="entry name" value="Glyceraldehyde-3-phosphate dehydrogenase-like, C-terminal domain"/>
    <property type="match status" value="1"/>
</dbReference>
<keyword evidence="2" id="KW-0560">Oxidoreductase</keyword>
<dbReference type="GO" id="GO:0016491">
    <property type="term" value="F:oxidoreductase activity"/>
    <property type="evidence" value="ECO:0007669"/>
    <property type="project" value="UniProtKB-KW"/>
</dbReference>
<evidence type="ECO:0000313" key="5">
    <source>
        <dbReference type="EMBL" id="GFO84680.1"/>
    </source>
</evidence>
<dbReference type="GO" id="GO:0000166">
    <property type="term" value="F:nucleotide binding"/>
    <property type="evidence" value="ECO:0007669"/>
    <property type="project" value="InterPro"/>
</dbReference>
<dbReference type="InterPro" id="IPR050984">
    <property type="entry name" value="Gfo/Idh/MocA_domain"/>
</dbReference>
<dbReference type="EMBL" id="BLYI01000026">
    <property type="protein sequence ID" value="GFO84680.1"/>
    <property type="molecule type" value="Genomic_DNA"/>
</dbReference>
<dbReference type="PANTHER" id="PTHR22604:SF105">
    <property type="entry name" value="TRANS-1,2-DIHYDROBENZENE-1,2-DIOL DEHYDROGENASE"/>
    <property type="match status" value="1"/>
</dbReference>
<reference evidence="5" key="1">
    <citation type="submission" date="2020-06" db="EMBL/GenBank/DDBJ databases">
        <title>Characterization of fructooligosaccharide metabolism and fructooligosaccharide-degrading enzymes in human commensal butyrate producers.</title>
        <authorList>
            <person name="Tanno H."/>
            <person name="Fujii T."/>
            <person name="Hirano K."/>
            <person name="Maeno S."/>
            <person name="Tonozuka T."/>
            <person name="Sakamoto M."/>
            <person name="Ohkuma M."/>
            <person name="Tochio T."/>
            <person name="Endo A."/>
        </authorList>
    </citation>
    <scope>NUCLEOTIDE SEQUENCE</scope>
    <source>
        <strain evidence="5">JCM 17466</strain>
    </source>
</reference>
<dbReference type="Gene3D" id="3.40.50.720">
    <property type="entry name" value="NAD(P)-binding Rossmann-like Domain"/>
    <property type="match status" value="1"/>
</dbReference>
<dbReference type="PANTHER" id="PTHR22604">
    <property type="entry name" value="OXIDOREDUCTASES"/>
    <property type="match status" value="1"/>
</dbReference>
<evidence type="ECO:0000313" key="6">
    <source>
        <dbReference type="Proteomes" id="UP000613208"/>
    </source>
</evidence>
<protein>
    <submittedName>
        <fullName evidence="5">Oxidoreductase</fullName>
    </submittedName>
</protein>
<dbReference type="InterPro" id="IPR036291">
    <property type="entry name" value="NAD(P)-bd_dom_sf"/>
</dbReference>
<feature type="domain" description="Gfo/Idh/MocA-like oxidoreductase N-terminal" evidence="3">
    <location>
        <begin position="4"/>
        <end position="117"/>
    </location>
</feature>
<gene>
    <name evidence="5" type="ORF">ANBU17_10270</name>
</gene>
<dbReference type="Proteomes" id="UP000613208">
    <property type="component" value="Unassembled WGS sequence"/>
</dbReference>
<keyword evidence="6" id="KW-1185">Reference proteome</keyword>
<organism evidence="5 6">
    <name type="scientific">Anaerostipes butyraticus</name>
    <dbReference type="NCBI Taxonomy" id="645466"/>
    <lineage>
        <taxon>Bacteria</taxon>
        <taxon>Bacillati</taxon>
        <taxon>Bacillota</taxon>
        <taxon>Clostridia</taxon>
        <taxon>Lachnospirales</taxon>
        <taxon>Lachnospiraceae</taxon>
        <taxon>Anaerostipes</taxon>
    </lineage>
</organism>
<comment type="similarity">
    <text evidence="1">Belongs to the Gfo/Idh/MocA family.</text>
</comment>
<sequence length="321" mass="35669">MNTWGILGCGTIANEMAETFQKMGRVIYGVSSRTPEKTVKFAEKYGIKHVYQTYEEMLEDEKIDIVYIATPHSMHYENMIKAVKAGKHVLCEKAITVNEAQLNEVMALAEEKGVVVREAMTISHMPLYKKLKERIREGAIGKLKMVQVNFGSNKGYDSASRFFALEAAGGALLDIGVYAASFARTFLSEAPNTILTTVEFLETGADEQSGIIMKNTKGEMAVMCLTLRAKQPKRGVVSGDKGYIEVYEYPRACRAAITNTETGEVETVEAGKTEDALKYEVEAMEGCAAGDYEDDCQEITRDVMKILTSVKTQWGMKYPFE</sequence>
<name>A0A916Q8M9_9FIRM</name>
<accession>A0A916Q8M9</accession>
<dbReference type="InterPro" id="IPR000683">
    <property type="entry name" value="Gfo/Idh/MocA-like_OxRdtase_N"/>
</dbReference>
<dbReference type="Pfam" id="PF22725">
    <property type="entry name" value="GFO_IDH_MocA_C3"/>
    <property type="match status" value="1"/>
</dbReference>
<evidence type="ECO:0000259" key="4">
    <source>
        <dbReference type="Pfam" id="PF22725"/>
    </source>
</evidence>
<comment type="caution">
    <text evidence="5">The sequence shown here is derived from an EMBL/GenBank/DDBJ whole genome shotgun (WGS) entry which is preliminary data.</text>
</comment>
<evidence type="ECO:0000256" key="1">
    <source>
        <dbReference type="ARBA" id="ARBA00010928"/>
    </source>
</evidence>
<feature type="domain" description="GFO/IDH/MocA-like oxidoreductase" evidence="4">
    <location>
        <begin position="128"/>
        <end position="245"/>
    </location>
</feature>
<dbReference type="Pfam" id="PF01408">
    <property type="entry name" value="GFO_IDH_MocA"/>
    <property type="match status" value="1"/>
</dbReference>
<dbReference type="Gene3D" id="3.30.360.10">
    <property type="entry name" value="Dihydrodipicolinate Reductase, domain 2"/>
    <property type="match status" value="1"/>
</dbReference>
<evidence type="ECO:0000256" key="2">
    <source>
        <dbReference type="ARBA" id="ARBA00023002"/>
    </source>
</evidence>
<dbReference type="SUPFAM" id="SSF51735">
    <property type="entry name" value="NAD(P)-binding Rossmann-fold domains"/>
    <property type="match status" value="1"/>
</dbReference>
<proteinExistence type="inferred from homology"/>
<dbReference type="InterPro" id="IPR055170">
    <property type="entry name" value="GFO_IDH_MocA-like_dom"/>
</dbReference>